<organism evidence="1 2">
    <name type="scientific">Micromonospora profundi</name>
    <dbReference type="NCBI Taxonomy" id="1420889"/>
    <lineage>
        <taxon>Bacteria</taxon>
        <taxon>Bacillati</taxon>
        <taxon>Actinomycetota</taxon>
        <taxon>Actinomycetes</taxon>
        <taxon>Micromonosporales</taxon>
        <taxon>Micromonosporaceae</taxon>
        <taxon>Micromonospora</taxon>
    </lineage>
</organism>
<protein>
    <submittedName>
        <fullName evidence="1">Uncharacterized protein</fullName>
    </submittedName>
</protein>
<accession>A0AAJ6HNZ8</accession>
<gene>
    <name evidence="1" type="ORF">Q3V37_22325</name>
</gene>
<reference evidence="1 2" key="1">
    <citation type="submission" date="2023-07" db="EMBL/GenBank/DDBJ databases">
        <title>Micromonospora profundi TRM 95458 converts glycerol to a new osmotic compound.</title>
        <authorList>
            <person name="Lu D."/>
        </authorList>
    </citation>
    <scope>NUCLEOTIDE SEQUENCE [LARGE SCALE GENOMIC DNA]</scope>
    <source>
        <strain evidence="1 2">TRM95458</strain>
    </source>
</reference>
<keyword evidence="2" id="KW-1185">Reference proteome</keyword>
<sequence length="44" mass="4699">MDATTVFSAQLARLDLIRRAPAGAKGDMGRGWRWEPVLRGASGG</sequence>
<dbReference type="RefSeq" id="WP_306271521.1">
    <property type="nucleotide sequence ID" value="NZ_CP130472.1"/>
</dbReference>
<evidence type="ECO:0000313" key="2">
    <source>
        <dbReference type="Proteomes" id="UP001235874"/>
    </source>
</evidence>
<name>A0AAJ6HNZ8_9ACTN</name>
<dbReference type="Proteomes" id="UP001235874">
    <property type="component" value="Chromosome"/>
</dbReference>
<proteinExistence type="predicted"/>
<evidence type="ECO:0000313" key="1">
    <source>
        <dbReference type="EMBL" id="WLS44121.1"/>
    </source>
</evidence>
<dbReference type="KEGG" id="mprn:Q3V37_22325"/>
<dbReference type="AlphaFoldDB" id="A0AAJ6HNZ8"/>
<dbReference type="EMBL" id="CP130472">
    <property type="protein sequence ID" value="WLS44121.1"/>
    <property type="molecule type" value="Genomic_DNA"/>
</dbReference>